<dbReference type="Proteomes" id="UP000789901">
    <property type="component" value="Unassembled WGS sequence"/>
</dbReference>
<gene>
    <name evidence="1" type="ORF">GMARGA_LOCUS13760</name>
</gene>
<comment type="caution">
    <text evidence="1">The sequence shown here is derived from an EMBL/GenBank/DDBJ whole genome shotgun (WGS) entry which is preliminary data.</text>
</comment>
<evidence type="ECO:0000313" key="1">
    <source>
        <dbReference type="EMBL" id="CAG8723953.1"/>
    </source>
</evidence>
<dbReference type="EMBL" id="CAJVQB010008853">
    <property type="protein sequence ID" value="CAG8723953.1"/>
    <property type="molecule type" value="Genomic_DNA"/>
</dbReference>
<evidence type="ECO:0000313" key="2">
    <source>
        <dbReference type="Proteomes" id="UP000789901"/>
    </source>
</evidence>
<protein>
    <submittedName>
        <fullName evidence="1">9641_t:CDS:1</fullName>
    </submittedName>
</protein>
<sequence>MLIKNLLVKYQKLVKAAYASDKAVLNQLELAIAGKSGGQTGVVDLTVETNALEFIKNIHPKRFGFQPKFHKNSLNTGIYITTESNSQNIENKFKNINSFEDIENLLNSKTTMAIKLATDENGKNTFNVLCPLDDIKLNVNKDYLLNTNLPEHT</sequence>
<feature type="non-terminal residue" evidence="1">
    <location>
        <position position="153"/>
    </location>
</feature>
<name>A0ABN7V593_GIGMA</name>
<proteinExistence type="predicted"/>
<keyword evidence="2" id="KW-1185">Reference proteome</keyword>
<organism evidence="1 2">
    <name type="scientific">Gigaspora margarita</name>
    <dbReference type="NCBI Taxonomy" id="4874"/>
    <lineage>
        <taxon>Eukaryota</taxon>
        <taxon>Fungi</taxon>
        <taxon>Fungi incertae sedis</taxon>
        <taxon>Mucoromycota</taxon>
        <taxon>Glomeromycotina</taxon>
        <taxon>Glomeromycetes</taxon>
        <taxon>Diversisporales</taxon>
        <taxon>Gigasporaceae</taxon>
        <taxon>Gigaspora</taxon>
    </lineage>
</organism>
<reference evidence="1 2" key="1">
    <citation type="submission" date="2021-06" db="EMBL/GenBank/DDBJ databases">
        <authorList>
            <person name="Kallberg Y."/>
            <person name="Tangrot J."/>
            <person name="Rosling A."/>
        </authorList>
    </citation>
    <scope>NUCLEOTIDE SEQUENCE [LARGE SCALE GENOMIC DNA]</scope>
    <source>
        <strain evidence="1 2">120-4 pot B 10/14</strain>
    </source>
</reference>
<accession>A0ABN7V593</accession>